<dbReference type="Pfam" id="PF00106">
    <property type="entry name" value="adh_short"/>
    <property type="match status" value="1"/>
</dbReference>
<accession>A0A9J6BVB0</accession>
<feature type="transmembrane region" description="Helical" evidence="5">
    <location>
        <begin position="6"/>
        <end position="22"/>
    </location>
</feature>
<dbReference type="PANTHER" id="PTHR44196">
    <property type="entry name" value="DEHYDROGENASE/REDUCTASE SDR FAMILY MEMBER 7B"/>
    <property type="match status" value="1"/>
</dbReference>
<dbReference type="PIRSF" id="PIRSF000126">
    <property type="entry name" value="11-beta-HSD1"/>
    <property type="match status" value="1"/>
</dbReference>
<sequence>MTDFYSLTLIAIIFYVAFKFLVKKRNLINCLPNKVVLITGASSGIGEQLAHVFYTAGCRLILCARRKDELERVRKELLQLYSTSVTHPPVVLTMDLTDMESIKKQAQQALDIHGHIDILINNGGISFFGEVTKTQFAADMNVMMTNYFGTVELTKTILPSMRKRKSGKIVCISSVLGKLSVPYRSPYCASKHALEAFCNALRAEVYDDNVKVTIISPGYVATKVAYNSVTSSGEKFNKEDPFVEKGVEASEMAKDILRAVLNDEKDVMICELYIRLAYWCKIFFPRLFYLILIKRARDFAHEK</sequence>
<dbReference type="GO" id="GO:0016020">
    <property type="term" value="C:membrane"/>
    <property type="evidence" value="ECO:0007669"/>
    <property type="project" value="TreeGrafter"/>
</dbReference>
<dbReference type="SUPFAM" id="SSF51735">
    <property type="entry name" value="NAD(P)-binding Rossmann-fold domains"/>
    <property type="match status" value="1"/>
</dbReference>
<keyword evidence="5" id="KW-0472">Membrane</keyword>
<reference evidence="6" key="1">
    <citation type="submission" date="2021-03" db="EMBL/GenBank/DDBJ databases">
        <title>Chromosome level genome of the anhydrobiotic midge Polypedilum vanderplanki.</title>
        <authorList>
            <person name="Yoshida Y."/>
            <person name="Kikawada T."/>
            <person name="Gusev O."/>
        </authorList>
    </citation>
    <scope>NUCLEOTIDE SEQUENCE</scope>
    <source>
        <strain evidence="6">NIAS01</strain>
        <tissue evidence="6">Whole body or cell culture</tissue>
    </source>
</reference>
<protein>
    <recommendedName>
        <fullName evidence="8">Dehydrogenase/reductase SDR family protein 7-like</fullName>
    </recommendedName>
</protein>
<dbReference type="EMBL" id="JADBJN010000003">
    <property type="protein sequence ID" value="KAG5673461.1"/>
    <property type="molecule type" value="Genomic_DNA"/>
</dbReference>
<dbReference type="OrthoDB" id="5307821at2759"/>
<dbReference type="GO" id="GO:0016491">
    <property type="term" value="F:oxidoreductase activity"/>
    <property type="evidence" value="ECO:0007669"/>
    <property type="project" value="UniProtKB-KW"/>
</dbReference>
<dbReference type="PROSITE" id="PS00061">
    <property type="entry name" value="ADH_SHORT"/>
    <property type="match status" value="1"/>
</dbReference>
<evidence type="ECO:0000256" key="1">
    <source>
        <dbReference type="ARBA" id="ARBA00006484"/>
    </source>
</evidence>
<organism evidence="6 7">
    <name type="scientific">Polypedilum vanderplanki</name>
    <name type="common">Sleeping chironomid midge</name>
    <dbReference type="NCBI Taxonomy" id="319348"/>
    <lineage>
        <taxon>Eukaryota</taxon>
        <taxon>Metazoa</taxon>
        <taxon>Ecdysozoa</taxon>
        <taxon>Arthropoda</taxon>
        <taxon>Hexapoda</taxon>
        <taxon>Insecta</taxon>
        <taxon>Pterygota</taxon>
        <taxon>Neoptera</taxon>
        <taxon>Endopterygota</taxon>
        <taxon>Diptera</taxon>
        <taxon>Nematocera</taxon>
        <taxon>Chironomoidea</taxon>
        <taxon>Chironomidae</taxon>
        <taxon>Chironominae</taxon>
        <taxon>Polypedilum</taxon>
        <taxon>Polypedilum</taxon>
    </lineage>
</organism>
<evidence type="ECO:0000313" key="6">
    <source>
        <dbReference type="EMBL" id="KAG5673461.1"/>
    </source>
</evidence>
<gene>
    <name evidence="6" type="ORF">PVAND_003506</name>
</gene>
<evidence type="ECO:0000256" key="2">
    <source>
        <dbReference type="ARBA" id="ARBA00023002"/>
    </source>
</evidence>
<dbReference type="NCBIfam" id="NF004825">
    <property type="entry name" value="PRK06181.1"/>
    <property type="match status" value="1"/>
</dbReference>
<dbReference type="PRINTS" id="PR00080">
    <property type="entry name" value="SDRFAMILY"/>
</dbReference>
<dbReference type="PRINTS" id="PR00081">
    <property type="entry name" value="GDHRDH"/>
</dbReference>
<evidence type="ECO:0000313" key="7">
    <source>
        <dbReference type="Proteomes" id="UP001107558"/>
    </source>
</evidence>
<dbReference type="InterPro" id="IPR002347">
    <property type="entry name" value="SDR_fam"/>
</dbReference>
<evidence type="ECO:0000256" key="5">
    <source>
        <dbReference type="SAM" id="Phobius"/>
    </source>
</evidence>
<proteinExistence type="inferred from homology"/>
<evidence type="ECO:0000256" key="4">
    <source>
        <dbReference type="RuleBase" id="RU000363"/>
    </source>
</evidence>
<comment type="function">
    <text evidence="3">Putative oxidoreductase.</text>
</comment>
<dbReference type="InterPro" id="IPR036291">
    <property type="entry name" value="NAD(P)-bd_dom_sf"/>
</dbReference>
<dbReference type="Proteomes" id="UP001107558">
    <property type="component" value="Chromosome 3"/>
</dbReference>
<dbReference type="Gene3D" id="3.40.50.720">
    <property type="entry name" value="NAD(P)-binding Rossmann-like Domain"/>
    <property type="match status" value="1"/>
</dbReference>
<keyword evidence="5" id="KW-0812">Transmembrane</keyword>
<evidence type="ECO:0008006" key="8">
    <source>
        <dbReference type="Google" id="ProtNLM"/>
    </source>
</evidence>
<dbReference type="InterPro" id="IPR020904">
    <property type="entry name" value="Sc_DH/Rdtase_CS"/>
</dbReference>
<comment type="caution">
    <text evidence="6">The sequence shown here is derived from an EMBL/GenBank/DDBJ whole genome shotgun (WGS) entry which is preliminary data.</text>
</comment>
<keyword evidence="2" id="KW-0560">Oxidoreductase</keyword>
<keyword evidence="7" id="KW-1185">Reference proteome</keyword>
<comment type="similarity">
    <text evidence="1 4">Belongs to the short-chain dehydrogenases/reductases (SDR) family.</text>
</comment>
<keyword evidence="5" id="KW-1133">Transmembrane helix</keyword>
<name>A0A9J6BVB0_POLVA</name>
<dbReference type="AlphaFoldDB" id="A0A9J6BVB0"/>
<dbReference type="PANTHER" id="PTHR44196:SF1">
    <property type="entry name" value="DEHYDROGENASE_REDUCTASE SDR FAMILY MEMBER 7B"/>
    <property type="match status" value="1"/>
</dbReference>
<evidence type="ECO:0000256" key="3">
    <source>
        <dbReference type="ARBA" id="ARBA00037096"/>
    </source>
</evidence>